<protein>
    <submittedName>
        <fullName evidence="2">MOSC domain-containing protein</fullName>
    </submittedName>
</protein>
<dbReference type="AlphaFoldDB" id="A0A845Q8X8"/>
<dbReference type="InterPro" id="IPR052716">
    <property type="entry name" value="MOSC_domain"/>
</dbReference>
<dbReference type="InterPro" id="IPR005302">
    <property type="entry name" value="MoCF_Sase_C"/>
</dbReference>
<proteinExistence type="predicted"/>
<gene>
    <name evidence="2" type="ORF">GTQ45_02190</name>
</gene>
<reference evidence="2 3" key="1">
    <citation type="journal article" date="2016" name="Int. J. Syst. Evol. Microbiol.">
        <title>Pyruvatibacter mobilis gen. nov., sp. nov., a marine bacterium from the culture broth of Picochlorum sp. 122.</title>
        <authorList>
            <person name="Wang G."/>
            <person name="Tang M."/>
            <person name="Wu H."/>
            <person name="Dai S."/>
            <person name="Li T."/>
            <person name="Chen C."/>
            <person name="He H."/>
            <person name="Fan J."/>
            <person name="Xiang W."/>
            <person name="Li X."/>
        </authorList>
    </citation>
    <scope>NUCLEOTIDE SEQUENCE [LARGE SCALE GENOMIC DNA]</scope>
    <source>
        <strain evidence="2 3">GYP-11</strain>
    </source>
</reference>
<dbReference type="RefSeq" id="WP_160586627.1">
    <property type="nucleotide sequence ID" value="NZ_BMHN01000001.1"/>
</dbReference>
<evidence type="ECO:0000313" key="3">
    <source>
        <dbReference type="Proteomes" id="UP000470384"/>
    </source>
</evidence>
<dbReference type="PROSITE" id="PS51340">
    <property type="entry name" value="MOSC"/>
    <property type="match status" value="1"/>
</dbReference>
<dbReference type="OrthoDB" id="9786134at2"/>
<dbReference type="SUPFAM" id="SSF50800">
    <property type="entry name" value="PK beta-barrel domain-like"/>
    <property type="match status" value="1"/>
</dbReference>
<dbReference type="GeneID" id="300653521"/>
<sequence>MTGRVVALARCQVKRGPMELLNEASISVDKGVAGDPRGHKKGRQVTLLAREAWEAACTDLGKPLDWTTRRANVLVEGIDLAYSKHRQLRIGSVDFTVAMQMQPCFLMDEFESGLKAALKPDWRGGACCSVRSAGIIRVGDPVIFAD</sequence>
<evidence type="ECO:0000259" key="1">
    <source>
        <dbReference type="PROSITE" id="PS51340"/>
    </source>
</evidence>
<dbReference type="EMBL" id="WXYQ01000001">
    <property type="protein sequence ID" value="NBG94541.1"/>
    <property type="molecule type" value="Genomic_DNA"/>
</dbReference>
<evidence type="ECO:0000313" key="2">
    <source>
        <dbReference type="EMBL" id="NBG94541.1"/>
    </source>
</evidence>
<dbReference type="InterPro" id="IPR011037">
    <property type="entry name" value="Pyrv_Knase-like_insert_dom_sf"/>
</dbReference>
<dbReference type="Proteomes" id="UP000470384">
    <property type="component" value="Unassembled WGS sequence"/>
</dbReference>
<dbReference type="Pfam" id="PF03473">
    <property type="entry name" value="MOSC"/>
    <property type="match status" value="1"/>
</dbReference>
<dbReference type="GO" id="GO:0030170">
    <property type="term" value="F:pyridoxal phosphate binding"/>
    <property type="evidence" value="ECO:0007669"/>
    <property type="project" value="InterPro"/>
</dbReference>
<dbReference type="PANTHER" id="PTHR36930">
    <property type="entry name" value="METAL-SULFUR CLUSTER BIOSYNTHESIS PROTEINS YUAD-RELATED"/>
    <property type="match status" value="1"/>
</dbReference>
<name>A0A845Q8X8_9HYPH</name>
<organism evidence="2 3">
    <name type="scientific">Pyruvatibacter mobilis</name>
    <dbReference type="NCBI Taxonomy" id="1712261"/>
    <lineage>
        <taxon>Bacteria</taxon>
        <taxon>Pseudomonadati</taxon>
        <taxon>Pseudomonadota</taxon>
        <taxon>Alphaproteobacteria</taxon>
        <taxon>Hyphomicrobiales</taxon>
        <taxon>Parvibaculaceae</taxon>
        <taxon>Pyruvatibacter</taxon>
    </lineage>
</organism>
<dbReference type="GO" id="GO:0030151">
    <property type="term" value="F:molybdenum ion binding"/>
    <property type="evidence" value="ECO:0007669"/>
    <property type="project" value="InterPro"/>
</dbReference>
<dbReference type="GO" id="GO:0003824">
    <property type="term" value="F:catalytic activity"/>
    <property type="evidence" value="ECO:0007669"/>
    <property type="project" value="InterPro"/>
</dbReference>
<dbReference type="PANTHER" id="PTHR36930:SF1">
    <property type="entry name" value="MOSC DOMAIN-CONTAINING PROTEIN"/>
    <property type="match status" value="1"/>
</dbReference>
<comment type="caution">
    <text evidence="2">The sequence shown here is derived from an EMBL/GenBank/DDBJ whole genome shotgun (WGS) entry which is preliminary data.</text>
</comment>
<dbReference type="Gene3D" id="2.40.33.20">
    <property type="entry name" value="PK beta-barrel domain-like"/>
    <property type="match status" value="1"/>
</dbReference>
<keyword evidence="3" id="KW-1185">Reference proteome</keyword>
<accession>A0A845Q8X8</accession>
<feature type="domain" description="MOSC" evidence="1">
    <location>
        <begin position="18"/>
        <end position="145"/>
    </location>
</feature>